<dbReference type="GO" id="GO:0004527">
    <property type="term" value="F:exonuclease activity"/>
    <property type="evidence" value="ECO:0007669"/>
    <property type="project" value="UniProtKB-KW"/>
</dbReference>
<dbReference type="PANTHER" id="PTHR16320">
    <property type="entry name" value="SPHINGOMYELINASE FAMILY MEMBER"/>
    <property type="match status" value="1"/>
</dbReference>
<dbReference type="OrthoDB" id="167026at2157"/>
<sequence>MGDRNTRSGSEQVQRRDVLRTGATVVGSVGVVGASGIGQAVGGSTDGAGETYRFLWQNLWLLNGIVGNDTDIAKPALQARAEAFGNRLAGSDIDVAALCEVFSAEQRETIREPVGRAIDYEIGPPAEFEKSSGLYTLALGGPEIVATERMEFDADGYEPRDADAWAKKGVLYTRLDFGLGQVDLFTTHLLAGGGIPYVDLNPFWDPPTPAEYRADQLEELRAFVQSVEAEHDPDNRVPTVVAGDFNVGAGGGEYGTLTAVRDDLGLEDAWLQYAGGPGGTNRTAITGGCAFDSDESPPSYCDGGAGGDRIDYVFVEPTRPSHDCRLSVADIRRRVFWRQLAPPGQFYADDAEEEPNYLTDHVGLELDWTLAPR</sequence>
<protein>
    <submittedName>
        <fullName evidence="2">Endonuclease/Exonuclease/phosphatase family protein</fullName>
    </submittedName>
</protein>
<evidence type="ECO:0000313" key="2">
    <source>
        <dbReference type="EMBL" id="SDF01021.1"/>
    </source>
</evidence>
<dbReference type="InterPro" id="IPR005135">
    <property type="entry name" value="Endo/exonuclease/phosphatase"/>
</dbReference>
<name>A0A1G7HKY8_9EURY</name>
<feature type="domain" description="Endonuclease/exonuclease/phosphatase" evidence="1">
    <location>
        <begin position="161"/>
        <end position="317"/>
    </location>
</feature>
<dbReference type="AlphaFoldDB" id="A0A1G7HKY8"/>
<gene>
    <name evidence="2" type="ORF">SAMN05216218_10365</name>
</gene>
<dbReference type="InterPro" id="IPR036691">
    <property type="entry name" value="Endo/exonu/phosph_ase_sf"/>
</dbReference>
<dbReference type="RefSeq" id="WP_092688588.1">
    <property type="nucleotide sequence ID" value="NZ_FNBK01000003.1"/>
</dbReference>
<keyword evidence="2" id="KW-0269">Exonuclease</keyword>
<dbReference type="InterPro" id="IPR038772">
    <property type="entry name" value="Sph/SMPD2-like"/>
</dbReference>
<dbReference type="Proteomes" id="UP000199076">
    <property type="component" value="Unassembled WGS sequence"/>
</dbReference>
<keyword evidence="2" id="KW-0255">Endonuclease</keyword>
<reference evidence="3" key="1">
    <citation type="submission" date="2016-10" db="EMBL/GenBank/DDBJ databases">
        <authorList>
            <person name="Varghese N."/>
            <person name="Submissions S."/>
        </authorList>
    </citation>
    <scope>NUCLEOTIDE SEQUENCE [LARGE SCALE GENOMIC DNA]</scope>
    <source>
        <strain evidence="3">IBRC-M 10760</strain>
    </source>
</reference>
<dbReference type="EMBL" id="FNBK01000003">
    <property type="protein sequence ID" value="SDF01021.1"/>
    <property type="molecule type" value="Genomic_DNA"/>
</dbReference>
<dbReference type="GO" id="GO:0004767">
    <property type="term" value="F:sphingomyelin phosphodiesterase activity"/>
    <property type="evidence" value="ECO:0007669"/>
    <property type="project" value="InterPro"/>
</dbReference>
<keyword evidence="2" id="KW-0540">Nuclease</keyword>
<accession>A0A1G7HKY8</accession>
<keyword evidence="2" id="KW-0378">Hydrolase</keyword>
<dbReference type="InterPro" id="IPR006311">
    <property type="entry name" value="TAT_signal"/>
</dbReference>
<dbReference type="SUPFAM" id="SSF56219">
    <property type="entry name" value="DNase I-like"/>
    <property type="match status" value="1"/>
</dbReference>
<evidence type="ECO:0000259" key="1">
    <source>
        <dbReference type="Pfam" id="PF03372"/>
    </source>
</evidence>
<organism evidence="2 3">
    <name type="scientific">Halorientalis regularis</name>
    <dbReference type="NCBI Taxonomy" id="660518"/>
    <lineage>
        <taxon>Archaea</taxon>
        <taxon>Methanobacteriati</taxon>
        <taxon>Methanobacteriota</taxon>
        <taxon>Stenosarchaea group</taxon>
        <taxon>Halobacteria</taxon>
        <taxon>Halobacteriales</taxon>
        <taxon>Haloarculaceae</taxon>
        <taxon>Halorientalis</taxon>
    </lineage>
</organism>
<keyword evidence="3" id="KW-1185">Reference proteome</keyword>
<dbReference type="PANTHER" id="PTHR16320:SF23">
    <property type="entry name" value="SPHINGOMYELINASE C 1"/>
    <property type="match status" value="1"/>
</dbReference>
<dbReference type="STRING" id="660518.SAMN05216218_10365"/>
<dbReference type="Gene3D" id="3.60.10.10">
    <property type="entry name" value="Endonuclease/exonuclease/phosphatase"/>
    <property type="match status" value="1"/>
</dbReference>
<dbReference type="Pfam" id="PF03372">
    <property type="entry name" value="Exo_endo_phos"/>
    <property type="match status" value="1"/>
</dbReference>
<evidence type="ECO:0000313" key="3">
    <source>
        <dbReference type="Proteomes" id="UP000199076"/>
    </source>
</evidence>
<proteinExistence type="predicted"/>
<dbReference type="GO" id="GO:0004519">
    <property type="term" value="F:endonuclease activity"/>
    <property type="evidence" value="ECO:0007669"/>
    <property type="project" value="UniProtKB-KW"/>
</dbReference>
<dbReference type="PROSITE" id="PS51318">
    <property type="entry name" value="TAT"/>
    <property type="match status" value="1"/>
</dbReference>